<feature type="region of interest" description="Disordered" evidence="1">
    <location>
        <begin position="8"/>
        <end position="27"/>
    </location>
</feature>
<name>A0A813S0R2_9BILA</name>
<accession>A0A813S0R2</accession>
<comment type="caution">
    <text evidence="2">The sequence shown here is derived from an EMBL/GenBank/DDBJ whole genome shotgun (WGS) entry which is preliminary data.</text>
</comment>
<feature type="compositionally biased region" description="Polar residues" evidence="1">
    <location>
        <begin position="266"/>
        <end position="277"/>
    </location>
</feature>
<gene>
    <name evidence="2" type="ORF">ZHD862_LOCUS1803</name>
</gene>
<dbReference type="EMBL" id="CAJNOT010000032">
    <property type="protein sequence ID" value="CAF0788955.1"/>
    <property type="molecule type" value="Genomic_DNA"/>
</dbReference>
<dbReference type="Proteomes" id="UP000663864">
    <property type="component" value="Unassembled WGS sequence"/>
</dbReference>
<organism evidence="2 3">
    <name type="scientific">Rotaria sordida</name>
    <dbReference type="NCBI Taxonomy" id="392033"/>
    <lineage>
        <taxon>Eukaryota</taxon>
        <taxon>Metazoa</taxon>
        <taxon>Spiralia</taxon>
        <taxon>Gnathifera</taxon>
        <taxon>Rotifera</taxon>
        <taxon>Eurotatoria</taxon>
        <taxon>Bdelloidea</taxon>
        <taxon>Philodinida</taxon>
        <taxon>Philodinidae</taxon>
        <taxon>Rotaria</taxon>
    </lineage>
</organism>
<evidence type="ECO:0000313" key="2">
    <source>
        <dbReference type="EMBL" id="CAF0788955.1"/>
    </source>
</evidence>
<feature type="region of interest" description="Disordered" evidence="1">
    <location>
        <begin position="253"/>
        <end position="291"/>
    </location>
</feature>
<evidence type="ECO:0000313" key="3">
    <source>
        <dbReference type="Proteomes" id="UP000663864"/>
    </source>
</evidence>
<evidence type="ECO:0000256" key="1">
    <source>
        <dbReference type="SAM" id="MobiDB-lite"/>
    </source>
</evidence>
<proteinExistence type="predicted"/>
<feature type="compositionally biased region" description="Polar residues" evidence="1">
    <location>
        <begin position="11"/>
        <end position="21"/>
    </location>
</feature>
<dbReference type="AlphaFoldDB" id="A0A813S0R2"/>
<feature type="compositionally biased region" description="Basic residues" evidence="1">
    <location>
        <begin position="282"/>
        <end position="291"/>
    </location>
</feature>
<reference evidence="2" key="1">
    <citation type="submission" date="2021-02" db="EMBL/GenBank/DDBJ databases">
        <authorList>
            <person name="Nowell W R."/>
        </authorList>
    </citation>
    <scope>NUCLEOTIDE SEQUENCE</scope>
</reference>
<protein>
    <submittedName>
        <fullName evidence="2">Uncharacterized protein</fullName>
    </submittedName>
</protein>
<sequence length="291" mass="33704">MFLKEREKLFSSKTNPEQTISPPTPNDTIPLIIDETHQDIHEDNNAPIDIIVDSSVITTTISIEKLHDEKSFPDPYVLPSLPNAISVVQDSPPDIELSEKKAKIIRKDFQNSSFDDPHFERLWFETYEYRKNFIKQNTVEDILKQFPAYSNPSMILADVKMLTGIDLSHSVQEKLDTLTDKICTITKFPTDSSCVRYLKVLCELLNDSWKHYIYFYPEKLASPQPSIVVEDDNIKIYLDWCYIHVLQFSPISPDQQSPSKRKANQIYESEQSLTENYPPTKKPARATRCKR</sequence>